<dbReference type="AlphaFoldDB" id="A0A9N9C7E7"/>
<gene>
    <name evidence="1" type="ORF">DEBURN_LOCUS9098</name>
</gene>
<dbReference type="OrthoDB" id="2391708at2759"/>
<protein>
    <submittedName>
        <fullName evidence="1">5827_t:CDS:1</fullName>
    </submittedName>
</protein>
<dbReference type="Proteomes" id="UP000789706">
    <property type="component" value="Unassembled WGS sequence"/>
</dbReference>
<evidence type="ECO:0000313" key="1">
    <source>
        <dbReference type="EMBL" id="CAG8591873.1"/>
    </source>
</evidence>
<name>A0A9N9C7E7_9GLOM</name>
<accession>A0A9N9C7E7</accession>
<dbReference type="EMBL" id="CAJVPK010001582">
    <property type="protein sequence ID" value="CAG8591873.1"/>
    <property type="molecule type" value="Genomic_DNA"/>
</dbReference>
<evidence type="ECO:0000313" key="2">
    <source>
        <dbReference type="Proteomes" id="UP000789706"/>
    </source>
</evidence>
<sequence>MFFPLKPFDLSKTERTPNLEKKWVKKGFFKIAQEKYFYPSIVAFTVKSDIEYAIDSKAIDFRLTRFGDFRESWDIKLTDNEISDISDASFYGVVIMDGPIIVLIYKDNEKVSDEEEKNTYYIFLWSSSLQSENKIFLKLPAYYIYGFWIDWMDENRFQNREDIYEIVKVIYRPLYDSNIKIENFNENSSSPRPSRSSTNIISKIPGFYAKMTTCLMKSFMEEFIWIGTDQKQVICFKNDDTNDMKPTVEVQLDKSTADCESILIVQITDERHVIINSENGFILYEILTERKLVIGPFYRQGFEDIISLPYFYTIDSSHWEMIDVGNFKLKIRSSAENYHDEIRVTDFSHMNSLLDSLETRVHDGIAHIRKVEEIINQKQDLLLHCDSLLESLTDIFAFNNRLQQISLIKRNFGVNRSIENLIPLLQSTSVLSNDDTGDQLFSDKNNLQILESRLSINDCDKFSLEISVLNNG</sequence>
<proteinExistence type="predicted"/>
<organism evidence="1 2">
    <name type="scientific">Diversispora eburnea</name>
    <dbReference type="NCBI Taxonomy" id="1213867"/>
    <lineage>
        <taxon>Eukaryota</taxon>
        <taxon>Fungi</taxon>
        <taxon>Fungi incertae sedis</taxon>
        <taxon>Mucoromycota</taxon>
        <taxon>Glomeromycotina</taxon>
        <taxon>Glomeromycetes</taxon>
        <taxon>Diversisporales</taxon>
        <taxon>Diversisporaceae</taxon>
        <taxon>Diversispora</taxon>
    </lineage>
</organism>
<keyword evidence="2" id="KW-1185">Reference proteome</keyword>
<comment type="caution">
    <text evidence="1">The sequence shown here is derived from an EMBL/GenBank/DDBJ whole genome shotgun (WGS) entry which is preliminary data.</text>
</comment>
<reference evidence="1" key="1">
    <citation type="submission" date="2021-06" db="EMBL/GenBank/DDBJ databases">
        <authorList>
            <person name="Kallberg Y."/>
            <person name="Tangrot J."/>
            <person name="Rosling A."/>
        </authorList>
    </citation>
    <scope>NUCLEOTIDE SEQUENCE</scope>
    <source>
        <strain evidence="1">AZ414A</strain>
    </source>
</reference>
<feature type="non-terminal residue" evidence="1">
    <location>
        <position position="1"/>
    </location>
</feature>